<name>A0A174UAL2_9FIRM</name>
<dbReference type="AlphaFoldDB" id="A0A174UAL2"/>
<sequence>MKHAMVTKTVDNAQVTEEQLEQISAFARRPLAADEVYVFSMILCDNEIDRDYERFPRQSLEVLGRLFIGKTGIFDHNPKGENQTARIFQTTVECDTHRHTQNNEPYCALRAWAYMVRCAKNADLILEIDAGIKKEVSVGCAVKGAVCSICGADTRNEPCAHIPGQQYNGTLCWHELIEPTDAYEWSFVAIPAQKQAGVTKGYSSENTRPKRAPDGSLTLSKAQADALDMRLSELETLAREGRARLEQLRRDFVRMAAFAMPALDPAAAAETAERLDARQLEAFCKGFSEKAPAFLQLGRGENMQPEDNGVFRI</sequence>
<accession>A0A174UAL2</accession>
<dbReference type="OrthoDB" id="6064658at2"/>
<evidence type="ECO:0000313" key="2">
    <source>
        <dbReference type="Proteomes" id="UP000095765"/>
    </source>
</evidence>
<dbReference type="EMBL" id="CZBE01000032">
    <property type="protein sequence ID" value="CUQ16670.1"/>
    <property type="molecule type" value="Genomic_DNA"/>
</dbReference>
<proteinExistence type="predicted"/>
<protein>
    <submittedName>
        <fullName evidence="1">Uncharacterized protein</fullName>
    </submittedName>
</protein>
<dbReference type="RefSeq" id="WP_055246014.1">
    <property type="nucleotide sequence ID" value="NZ_CZBE01000032.1"/>
</dbReference>
<evidence type="ECO:0000313" key="1">
    <source>
        <dbReference type="EMBL" id="CUQ16670.1"/>
    </source>
</evidence>
<reference evidence="1 2" key="1">
    <citation type="submission" date="2015-09" db="EMBL/GenBank/DDBJ databases">
        <authorList>
            <consortium name="Pathogen Informatics"/>
        </authorList>
    </citation>
    <scope>NUCLEOTIDE SEQUENCE [LARGE SCALE GENOMIC DNA]</scope>
    <source>
        <strain evidence="1 2">2789STDY5834939</strain>
    </source>
</reference>
<dbReference type="Proteomes" id="UP000095765">
    <property type="component" value="Unassembled WGS sequence"/>
</dbReference>
<organism evidence="1 2">
    <name type="scientific">Anaerotruncus colihominis</name>
    <dbReference type="NCBI Taxonomy" id="169435"/>
    <lineage>
        <taxon>Bacteria</taxon>
        <taxon>Bacillati</taxon>
        <taxon>Bacillota</taxon>
        <taxon>Clostridia</taxon>
        <taxon>Eubacteriales</taxon>
        <taxon>Oscillospiraceae</taxon>
        <taxon>Anaerotruncus</taxon>
    </lineage>
</organism>
<gene>
    <name evidence="1" type="ORF">ERS852551_03389</name>
</gene>